<evidence type="ECO:0000256" key="7">
    <source>
        <dbReference type="HAMAP-Rule" id="MF_00109"/>
    </source>
</evidence>
<dbReference type="Pfam" id="PF01202">
    <property type="entry name" value="SKI"/>
    <property type="match status" value="1"/>
</dbReference>
<dbReference type="STRING" id="1562970.ING2E5B_0359"/>
<keyword evidence="7" id="KW-0460">Magnesium</keyword>
<feature type="binding site" evidence="7">
    <location>
        <position position="70"/>
    </location>
    <ligand>
        <name>substrate</name>
    </ligand>
</feature>
<evidence type="ECO:0000256" key="6">
    <source>
        <dbReference type="ARBA" id="ARBA00023141"/>
    </source>
</evidence>
<feature type="binding site" evidence="7">
    <location>
        <position position="109"/>
    </location>
    <ligand>
        <name>ATP</name>
        <dbReference type="ChEBI" id="CHEBI:30616"/>
    </ligand>
</feature>
<dbReference type="GO" id="GO:0005829">
    <property type="term" value="C:cytosol"/>
    <property type="evidence" value="ECO:0007669"/>
    <property type="project" value="TreeGrafter"/>
</dbReference>
<feature type="binding site" evidence="7">
    <location>
        <begin position="2"/>
        <end position="7"/>
    </location>
    <ligand>
        <name>ATP</name>
        <dbReference type="ChEBI" id="CHEBI:30616"/>
    </ligand>
</feature>
<evidence type="ECO:0000256" key="1">
    <source>
        <dbReference type="ARBA" id="ARBA00022605"/>
    </source>
</evidence>
<proteinExistence type="inferred from homology"/>
<dbReference type="NCBIfam" id="NF010555">
    <property type="entry name" value="PRK13949.1"/>
    <property type="match status" value="1"/>
</dbReference>
<dbReference type="UniPathway" id="UPA00053">
    <property type="reaction ID" value="UER00088"/>
</dbReference>
<feature type="binding site" evidence="7">
    <location>
        <position position="6"/>
    </location>
    <ligand>
        <name>Mg(2+)</name>
        <dbReference type="ChEBI" id="CHEBI:18420"/>
    </ligand>
</feature>
<keyword evidence="9" id="KW-1185">Reference proteome</keyword>
<keyword evidence="2 7" id="KW-0808">Transferase</keyword>
<keyword evidence="4 7" id="KW-0418">Kinase</keyword>
<dbReference type="EMBL" id="LN515532">
    <property type="protein sequence ID" value="CEA15128.1"/>
    <property type="molecule type" value="Genomic_DNA"/>
</dbReference>
<sequence>MGSGKTTVGKKLASLLKLSFIDLDAYIEGKHRKKISEIFAEKGEDEFRKIERRALIDVSQIENAIISTGGGAPCFFDNMSLMNESGVTVYIEADPEELAARLMASKTVRPLIAGKSKDELIPFITKHLADRERYYRNAKIIYHTERMISKEDVYLTVNGIAEQLNKYLPESFQK</sequence>
<feature type="binding site" evidence="7">
    <location>
        <position position="24"/>
    </location>
    <ligand>
        <name>substrate</name>
    </ligand>
</feature>
<evidence type="ECO:0000256" key="2">
    <source>
        <dbReference type="ARBA" id="ARBA00022679"/>
    </source>
</evidence>
<evidence type="ECO:0000313" key="8">
    <source>
        <dbReference type="EMBL" id="CEA15128.1"/>
    </source>
</evidence>
<dbReference type="PANTHER" id="PTHR21087">
    <property type="entry name" value="SHIKIMATE KINASE"/>
    <property type="match status" value="1"/>
</dbReference>
<dbReference type="GO" id="GO:0000287">
    <property type="term" value="F:magnesium ion binding"/>
    <property type="evidence" value="ECO:0007669"/>
    <property type="project" value="UniProtKB-UniRule"/>
</dbReference>
<dbReference type="InterPro" id="IPR000623">
    <property type="entry name" value="Shikimate_kinase/TSH1"/>
</dbReference>
<evidence type="ECO:0000313" key="9">
    <source>
        <dbReference type="Proteomes" id="UP000032417"/>
    </source>
</evidence>
<comment type="subcellular location">
    <subcellularLocation>
        <location evidence="7">Cytoplasm</location>
    </subcellularLocation>
</comment>
<dbReference type="PANTHER" id="PTHR21087:SF16">
    <property type="entry name" value="SHIKIMATE KINASE 1, CHLOROPLASTIC"/>
    <property type="match status" value="1"/>
</dbReference>
<dbReference type="AlphaFoldDB" id="A0A098BY89"/>
<dbReference type="KEGG" id="pbt:ING2E5B_0359"/>
<keyword evidence="1 7" id="KW-0028">Amino-acid biosynthesis</keyword>
<gene>
    <name evidence="7" type="primary">aroK</name>
    <name evidence="8" type="ORF">ING2E5B_0359</name>
</gene>
<evidence type="ECO:0000256" key="5">
    <source>
        <dbReference type="ARBA" id="ARBA00022840"/>
    </source>
</evidence>
<dbReference type="EC" id="2.7.1.71" evidence="7"/>
<dbReference type="InterPro" id="IPR031322">
    <property type="entry name" value="Shikimate/glucono_kinase"/>
</dbReference>
<feature type="binding site" evidence="7">
    <location>
        <position position="48"/>
    </location>
    <ligand>
        <name>substrate</name>
    </ligand>
</feature>
<dbReference type="Proteomes" id="UP000032417">
    <property type="component" value="Chromosome 1"/>
</dbReference>
<keyword evidence="7" id="KW-0963">Cytoplasm</keyword>
<comment type="similarity">
    <text evidence="7">Belongs to the shikimate kinase family.</text>
</comment>
<dbReference type="GO" id="GO:0009073">
    <property type="term" value="P:aromatic amino acid family biosynthetic process"/>
    <property type="evidence" value="ECO:0007669"/>
    <property type="project" value="UniProtKB-KW"/>
</dbReference>
<dbReference type="GO" id="GO:0009423">
    <property type="term" value="P:chorismate biosynthetic process"/>
    <property type="evidence" value="ECO:0007669"/>
    <property type="project" value="UniProtKB-UniRule"/>
</dbReference>
<dbReference type="Gene3D" id="3.40.50.300">
    <property type="entry name" value="P-loop containing nucleotide triphosphate hydrolases"/>
    <property type="match status" value="1"/>
</dbReference>
<keyword evidence="5 7" id="KW-0067">ATP-binding</keyword>
<comment type="subunit">
    <text evidence="7">Monomer.</text>
</comment>
<dbReference type="HAMAP" id="MF_00109">
    <property type="entry name" value="Shikimate_kinase"/>
    <property type="match status" value="1"/>
</dbReference>
<dbReference type="PATRIC" id="fig|1562970.3.peg.356"/>
<keyword evidence="3 7" id="KW-0547">Nucleotide-binding</keyword>
<dbReference type="InterPro" id="IPR027417">
    <property type="entry name" value="P-loop_NTPase"/>
</dbReference>
<keyword evidence="6 7" id="KW-0057">Aromatic amino acid biosynthesis</keyword>
<comment type="catalytic activity">
    <reaction evidence="7">
        <text>shikimate + ATP = 3-phosphoshikimate + ADP + H(+)</text>
        <dbReference type="Rhea" id="RHEA:13121"/>
        <dbReference type="ChEBI" id="CHEBI:15378"/>
        <dbReference type="ChEBI" id="CHEBI:30616"/>
        <dbReference type="ChEBI" id="CHEBI:36208"/>
        <dbReference type="ChEBI" id="CHEBI:145989"/>
        <dbReference type="ChEBI" id="CHEBI:456216"/>
        <dbReference type="EC" id="2.7.1.71"/>
    </reaction>
</comment>
<comment type="function">
    <text evidence="7">Catalyzes the specific phosphorylation of the 3-hydroxyl group of shikimic acid using ATP as a cosubstrate.</text>
</comment>
<dbReference type="GO" id="GO:0008652">
    <property type="term" value="P:amino acid biosynthetic process"/>
    <property type="evidence" value="ECO:0007669"/>
    <property type="project" value="UniProtKB-KW"/>
</dbReference>
<keyword evidence="7" id="KW-0479">Metal-binding</keyword>
<evidence type="ECO:0000256" key="3">
    <source>
        <dbReference type="ARBA" id="ARBA00022741"/>
    </source>
</evidence>
<comment type="pathway">
    <text evidence="7">Metabolic intermediate biosynthesis; chorismate biosynthesis; chorismate from D-erythrose 4-phosphate and phosphoenolpyruvate: step 5/7.</text>
</comment>
<organism evidence="8 9">
    <name type="scientific">Fermentimonas caenicola</name>
    <dbReference type="NCBI Taxonomy" id="1562970"/>
    <lineage>
        <taxon>Bacteria</taxon>
        <taxon>Pseudomonadati</taxon>
        <taxon>Bacteroidota</taxon>
        <taxon>Bacteroidia</taxon>
        <taxon>Bacteroidales</taxon>
        <taxon>Dysgonomonadaceae</taxon>
        <taxon>Fermentimonas</taxon>
    </lineage>
</organism>
<name>A0A098BY89_9BACT</name>
<dbReference type="PRINTS" id="PR01100">
    <property type="entry name" value="SHIKIMTKNASE"/>
</dbReference>
<comment type="cofactor">
    <cofactor evidence="7">
        <name>Mg(2+)</name>
        <dbReference type="ChEBI" id="CHEBI:18420"/>
    </cofactor>
    <text evidence="7">Binds 1 Mg(2+) ion per subunit.</text>
</comment>
<feature type="binding site" evidence="7">
    <location>
        <position position="131"/>
    </location>
    <ligand>
        <name>substrate</name>
    </ligand>
</feature>
<reference evidence="8 9" key="1">
    <citation type="submission" date="2014-08" db="EMBL/GenBank/DDBJ databases">
        <authorList>
            <person name="Wibberg D."/>
        </authorList>
    </citation>
    <scope>NUCLEOTIDE SEQUENCE [LARGE SCALE GENOMIC DNA]</scope>
    <source>
        <strain evidence="9">ING2-E5B</strain>
    </source>
</reference>
<evidence type="ECO:0000256" key="4">
    <source>
        <dbReference type="ARBA" id="ARBA00022777"/>
    </source>
</evidence>
<accession>A0A098BY89</accession>
<dbReference type="GO" id="GO:0004765">
    <property type="term" value="F:shikimate kinase activity"/>
    <property type="evidence" value="ECO:0007669"/>
    <property type="project" value="UniProtKB-UniRule"/>
</dbReference>
<dbReference type="CDD" id="cd00464">
    <property type="entry name" value="SK"/>
    <property type="match status" value="1"/>
</dbReference>
<comment type="caution">
    <text evidence="7">Lacks conserved residue(s) required for the propagation of feature annotation.</text>
</comment>
<dbReference type="GO" id="GO:0005524">
    <property type="term" value="F:ATP binding"/>
    <property type="evidence" value="ECO:0007669"/>
    <property type="project" value="UniProtKB-UniRule"/>
</dbReference>
<protein>
    <recommendedName>
        <fullName evidence="7">Shikimate kinase</fullName>
        <shortName evidence="7">SK</shortName>
        <ecNumber evidence="7">2.7.1.71</ecNumber>
    </recommendedName>
</protein>
<dbReference type="SUPFAM" id="SSF52540">
    <property type="entry name" value="P-loop containing nucleoside triphosphate hydrolases"/>
    <property type="match status" value="1"/>
</dbReference>
<dbReference type="HOGENOM" id="CLU_057607_4_0_10"/>